<feature type="region of interest" description="Disordered" evidence="3">
    <location>
        <begin position="899"/>
        <end position="1052"/>
    </location>
</feature>
<evidence type="ECO:0000256" key="2">
    <source>
        <dbReference type="SAM" id="Coils"/>
    </source>
</evidence>
<evidence type="ECO:0000313" key="5">
    <source>
        <dbReference type="EMBL" id="KAK7195239.1"/>
    </source>
</evidence>
<feature type="compositionally biased region" description="Gly residues" evidence="3">
    <location>
        <begin position="901"/>
        <end position="918"/>
    </location>
</feature>
<comment type="caution">
    <text evidence="5">The sequence shown here is derived from an EMBL/GenBank/DDBJ whole genome shotgun (WGS) entry which is preliminary data.</text>
</comment>
<keyword evidence="6" id="KW-1185">Reference proteome</keyword>
<dbReference type="AlphaFoldDB" id="A0AAW0EQ12"/>
<feature type="compositionally biased region" description="Basic residues" evidence="3">
    <location>
        <begin position="1001"/>
        <end position="1010"/>
    </location>
</feature>
<feature type="coiled-coil region" evidence="2">
    <location>
        <begin position="785"/>
        <end position="883"/>
    </location>
</feature>
<sequence>MFSSGGGGDGALPSPHGSPSAVDDTAASPTASPVGGAAAGVLASPASAAAAASGGGGAQGSLSALALEAIEQRYIDVLRALSAEPQLEPFRNEYEKLHRLLISSHDGEQRLLRQARELRDELDTHQQQITTAMQLSQEDEEAISNLRGEIETAWAKADAAHEQEQRSRELVHTLRQQVAELDALVEKSAGLSLGQEAYLRDLLTVKKDREEEAVLLHASVNRTEAEHRQVCAQLAAAEQAHTAAQQELEEQRRGYQQLLTSLEAEQRERAAKEASVRQYRDTTELCMRQLDERGVEVEQATRNEKRAAKEAEGTSQEIQAIARQLQERQERFAVEAARLAAAERENKLLTHDLPQRQAALREKQEELRRAELKMRALDKGARAQQAELTALVEKRAAATAAVQARAGVVEAVLTELAVAEKERAVLEEAVAKAMQRKSNVLHTNTVKAAARSHVEGQRVMEAGKSRRLDQRLEVLRTENEKLRKSIHYAEQNHEKQMKEAQQALLHYHRALDSIRARRSEAKAIEEDIAIHHKKLKAQQELLGSVTADRLKTEKVLRETEAELQLLRGRHSSRHEELEAVKTELIQQEADLCQLHGLSRQLGKDVANTEQRLRFLREDRQHAESRVDALRTEAQQLRQVIAQCDVEAQQHGARLAVMTHERNTIAAQLLLRSEELRLLQEKLSLADAARVSGAAKYDRAMQQLAAARDALAEQRLRCRIALVRLRYLDRLRTSEVQQEKVLAQSRARVRALADELGTKHNVHCWRSMEGSAPEVLDALARVQLLQAKLLRKRDELQATADLVEQEERACQRLRQQLARLPGPEAAEELALCAENMQQRRAQLAGMTHTLVEAEEEAEALELHVAQLQEELQELRQRYFQEKTKHTVLRQEAKLIARTWGAHMGGGGGGGGGSSGGGGSTARRAPSSSVTGAGGVTARQRRTGDEAPPSTTAVGLVAAASSSAAAAAADPPRSTSQQPQQPSLPPGSSSSGGVGASAGTARGGRHHQRRSRVPANAAATLVDTLTAGPPQPNFPLEKPPHQRQFVGGGFSLTR</sequence>
<evidence type="ECO:0000256" key="3">
    <source>
        <dbReference type="SAM" id="MobiDB-lite"/>
    </source>
</evidence>
<reference evidence="5 6" key="1">
    <citation type="journal article" date="2021" name="MBio">
        <title>A New Model Trypanosomatid, Novymonas esmeraldas: Genomic Perception of Its 'Candidatus Pandoraea novymonadis' Endosymbiont.</title>
        <authorList>
            <person name="Zakharova A."/>
            <person name="Saura A."/>
            <person name="Butenko A."/>
            <person name="Podesvova L."/>
            <person name="Warmusova S."/>
            <person name="Kostygov A.Y."/>
            <person name="Nenarokova A."/>
            <person name="Lukes J."/>
            <person name="Opperdoes F.R."/>
            <person name="Yurchenko V."/>
        </authorList>
    </citation>
    <scope>NUCLEOTIDE SEQUENCE [LARGE SCALE GENOMIC DNA]</scope>
    <source>
        <strain evidence="5 6">E262AT.01</strain>
    </source>
</reference>
<protein>
    <recommendedName>
        <fullName evidence="4">Cilia- and flagella-associated protein 58 central coiled coil domain-containing protein</fullName>
    </recommendedName>
</protein>
<feature type="domain" description="Cilia- and flagella-associated protein 58 central coiled coil" evidence="4">
    <location>
        <begin position="419"/>
        <end position="707"/>
    </location>
</feature>
<feature type="compositionally biased region" description="Gly residues" evidence="3">
    <location>
        <begin position="1"/>
        <end position="10"/>
    </location>
</feature>
<dbReference type="GO" id="GO:0005856">
    <property type="term" value="C:cytoskeleton"/>
    <property type="evidence" value="ECO:0007669"/>
    <property type="project" value="TreeGrafter"/>
</dbReference>
<dbReference type="InterPro" id="IPR049270">
    <property type="entry name" value="CFAP58_CC"/>
</dbReference>
<feature type="coiled-coil region" evidence="2">
    <location>
        <begin position="465"/>
        <end position="499"/>
    </location>
</feature>
<dbReference type="Pfam" id="PF21771">
    <property type="entry name" value="CFAP58_CC"/>
    <property type="match status" value="1"/>
</dbReference>
<dbReference type="PANTHER" id="PTHR32083:SF0">
    <property type="entry name" value="CILIA AND FLAGELLA-ASSOCIATED PROTEIN 58"/>
    <property type="match status" value="1"/>
</dbReference>
<feature type="compositionally biased region" description="Low complexity" evidence="3">
    <location>
        <begin position="26"/>
        <end position="38"/>
    </location>
</feature>
<dbReference type="EMBL" id="JAECZO010000050">
    <property type="protein sequence ID" value="KAK7195239.1"/>
    <property type="molecule type" value="Genomic_DNA"/>
</dbReference>
<feature type="compositionally biased region" description="Low complexity" evidence="3">
    <location>
        <begin position="956"/>
        <end position="987"/>
    </location>
</feature>
<evidence type="ECO:0000313" key="6">
    <source>
        <dbReference type="Proteomes" id="UP001430356"/>
    </source>
</evidence>
<evidence type="ECO:0000256" key="1">
    <source>
        <dbReference type="ARBA" id="ARBA00023054"/>
    </source>
</evidence>
<feature type="region of interest" description="Disordered" evidence="3">
    <location>
        <begin position="1"/>
        <end position="38"/>
    </location>
</feature>
<dbReference type="PANTHER" id="PTHR32083">
    <property type="entry name" value="CILIA AND FLAGELLA-ASSOCIATED PROTEIN 58-RELATED"/>
    <property type="match status" value="1"/>
</dbReference>
<feature type="coiled-coil region" evidence="2">
    <location>
        <begin position="598"/>
        <end position="646"/>
    </location>
</feature>
<name>A0AAW0EQ12_9TRYP</name>
<feature type="coiled-coil region" evidence="2">
    <location>
        <begin position="108"/>
        <end position="135"/>
    </location>
</feature>
<feature type="coiled-coil region" evidence="2">
    <location>
        <begin position="220"/>
        <end position="436"/>
    </location>
</feature>
<organism evidence="5 6">
    <name type="scientific">Novymonas esmeraldas</name>
    <dbReference type="NCBI Taxonomy" id="1808958"/>
    <lineage>
        <taxon>Eukaryota</taxon>
        <taxon>Discoba</taxon>
        <taxon>Euglenozoa</taxon>
        <taxon>Kinetoplastea</taxon>
        <taxon>Metakinetoplastina</taxon>
        <taxon>Trypanosomatida</taxon>
        <taxon>Trypanosomatidae</taxon>
        <taxon>Novymonas</taxon>
    </lineage>
</organism>
<dbReference type="Proteomes" id="UP001430356">
    <property type="component" value="Unassembled WGS sequence"/>
</dbReference>
<proteinExistence type="predicted"/>
<keyword evidence="1 2" id="KW-0175">Coiled coil</keyword>
<gene>
    <name evidence="5" type="ORF">NESM_000449300</name>
</gene>
<accession>A0AAW0EQ12</accession>
<evidence type="ECO:0000259" key="4">
    <source>
        <dbReference type="Pfam" id="PF21771"/>
    </source>
</evidence>